<keyword evidence="6 7" id="KW-0472">Membrane</keyword>
<evidence type="ECO:0000256" key="4">
    <source>
        <dbReference type="ARBA" id="ARBA00022692"/>
    </source>
</evidence>
<dbReference type="AlphaFoldDB" id="A0A099KW69"/>
<evidence type="ECO:0000256" key="7">
    <source>
        <dbReference type="SAM" id="Phobius"/>
    </source>
</evidence>
<dbReference type="GO" id="GO:0044874">
    <property type="term" value="P:lipoprotein localization to outer membrane"/>
    <property type="evidence" value="ECO:0007669"/>
    <property type="project" value="TreeGrafter"/>
</dbReference>
<feature type="domain" description="MacB-like periplasmic core" evidence="9">
    <location>
        <begin position="18"/>
        <end position="241"/>
    </location>
</feature>
<reference evidence="10 11" key="1">
    <citation type="submission" date="2014-08" db="EMBL/GenBank/DDBJ databases">
        <title>Genomic and Phenotypic Diversity of Colwellia psychrerythraea strains from Disparate Marine Basins.</title>
        <authorList>
            <person name="Techtmann S.M."/>
            <person name="Stelling S.C."/>
            <person name="Utturkar S.M."/>
            <person name="Alshibli N."/>
            <person name="Harris A."/>
            <person name="Brown S.D."/>
            <person name="Hazen T.C."/>
        </authorList>
    </citation>
    <scope>NUCLEOTIDE SEQUENCE [LARGE SCALE GENOMIC DNA]</scope>
    <source>
        <strain evidence="10 11">GAB14E</strain>
    </source>
</reference>
<evidence type="ECO:0000259" key="8">
    <source>
        <dbReference type="Pfam" id="PF02687"/>
    </source>
</evidence>
<dbReference type="InterPro" id="IPR003838">
    <property type="entry name" value="ABC3_permease_C"/>
</dbReference>
<dbReference type="Pfam" id="PF02687">
    <property type="entry name" value="FtsX"/>
    <property type="match status" value="1"/>
</dbReference>
<feature type="transmembrane region" description="Helical" evidence="7">
    <location>
        <begin position="373"/>
        <end position="394"/>
    </location>
</feature>
<evidence type="ECO:0000259" key="9">
    <source>
        <dbReference type="Pfam" id="PF12704"/>
    </source>
</evidence>
<dbReference type="EMBL" id="JQEC01000021">
    <property type="protein sequence ID" value="KGJ93898.1"/>
    <property type="molecule type" value="Genomic_DNA"/>
</dbReference>
<comment type="caution">
    <text evidence="10">The sequence shown here is derived from an EMBL/GenBank/DDBJ whole genome shotgun (WGS) entry which is preliminary data.</text>
</comment>
<feature type="transmembrane region" description="Helical" evidence="7">
    <location>
        <begin position="324"/>
        <end position="353"/>
    </location>
</feature>
<dbReference type="PANTHER" id="PTHR30489:SF0">
    <property type="entry name" value="LIPOPROTEIN-RELEASING SYSTEM TRANSMEMBRANE PROTEIN LOLE"/>
    <property type="match status" value="1"/>
</dbReference>
<dbReference type="InterPro" id="IPR025857">
    <property type="entry name" value="MacB_PCD"/>
</dbReference>
<dbReference type="PATRIC" id="fig|28229.3.peg.2074"/>
<keyword evidence="5 7" id="KW-1133">Transmembrane helix</keyword>
<comment type="similarity">
    <text evidence="2">Belongs to the ABC-4 integral membrane protein family. LolC/E subfamily.</text>
</comment>
<feature type="domain" description="ABC3 transporter permease C-terminal" evidence="8">
    <location>
        <begin position="276"/>
        <end position="399"/>
    </location>
</feature>
<dbReference type="PANTHER" id="PTHR30489">
    <property type="entry name" value="LIPOPROTEIN-RELEASING SYSTEM TRANSMEMBRANE PROTEIN LOLE"/>
    <property type="match status" value="1"/>
</dbReference>
<evidence type="ECO:0000256" key="5">
    <source>
        <dbReference type="ARBA" id="ARBA00022989"/>
    </source>
</evidence>
<dbReference type="Pfam" id="PF12704">
    <property type="entry name" value="MacB_PCD"/>
    <property type="match status" value="1"/>
</dbReference>
<name>A0A099KW69_COLPS</name>
<dbReference type="GO" id="GO:0098797">
    <property type="term" value="C:plasma membrane protein complex"/>
    <property type="evidence" value="ECO:0007669"/>
    <property type="project" value="TreeGrafter"/>
</dbReference>
<evidence type="ECO:0000256" key="1">
    <source>
        <dbReference type="ARBA" id="ARBA00004651"/>
    </source>
</evidence>
<feature type="transmembrane region" description="Helical" evidence="7">
    <location>
        <begin position="20"/>
        <end position="43"/>
    </location>
</feature>
<dbReference type="Proteomes" id="UP000029868">
    <property type="component" value="Unassembled WGS sequence"/>
</dbReference>
<dbReference type="InterPro" id="IPR051447">
    <property type="entry name" value="Lipoprotein-release_system"/>
</dbReference>
<sequence length="408" mass="44539">MLRLKLALLNVLRNGRRSFITLLAIQFGVISLILMGGFFTSMYEGMRENVIRSQLGHIQIYQAGFNQFGSQQPEDYLIDAETLHKVTKLVESLEQVELVTPRLNFTGLLTDGNRSLAVVVEGINPDKESLLSSAVKLTAGEDLFEEDTDGALIGDGLFKSLNLSIGASLTLMATTADGSFDARDVTAIGAISTGTREVDNRFMRMNLQHAQALMYTEGVTRLVVLLNDTKQTDEVMALLSQAFKKQGLALELRSWSDLADYYHEVVNLFDGIFFVVQIIVLAIVLLGIVNTMVMAVMERTQEIGTIRAIGGTRSEVMGLFISEAFILGLIGSLLGVIFAILLAQGITAAGIMMPTPPGSSQTYPIRIFTEADLLWQNGLFGLLIAVVSSIYPAVKASRMVITKALRFA</sequence>
<keyword evidence="4 7" id="KW-0812">Transmembrane</keyword>
<feature type="transmembrane region" description="Helical" evidence="7">
    <location>
        <begin position="272"/>
        <end position="297"/>
    </location>
</feature>
<proteinExistence type="inferred from homology"/>
<evidence type="ECO:0000256" key="3">
    <source>
        <dbReference type="ARBA" id="ARBA00022475"/>
    </source>
</evidence>
<accession>A0A099KW69</accession>
<evidence type="ECO:0000313" key="11">
    <source>
        <dbReference type="Proteomes" id="UP000029868"/>
    </source>
</evidence>
<evidence type="ECO:0000256" key="6">
    <source>
        <dbReference type="ARBA" id="ARBA00023136"/>
    </source>
</evidence>
<evidence type="ECO:0000256" key="2">
    <source>
        <dbReference type="ARBA" id="ARBA00005236"/>
    </source>
</evidence>
<organism evidence="10 11">
    <name type="scientific">Colwellia psychrerythraea</name>
    <name type="common">Vibrio psychroerythus</name>
    <dbReference type="NCBI Taxonomy" id="28229"/>
    <lineage>
        <taxon>Bacteria</taxon>
        <taxon>Pseudomonadati</taxon>
        <taxon>Pseudomonadota</taxon>
        <taxon>Gammaproteobacteria</taxon>
        <taxon>Alteromonadales</taxon>
        <taxon>Colwelliaceae</taxon>
        <taxon>Colwellia</taxon>
    </lineage>
</organism>
<keyword evidence="3" id="KW-1003">Cell membrane</keyword>
<dbReference type="OrthoDB" id="9770036at2"/>
<gene>
    <name evidence="10" type="ORF">GAB14E_2453</name>
</gene>
<comment type="subcellular location">
    <subcellularLocation>
        <location evidence="1">Cell membrane</location>
        <topology evidence="1">Multi-pass membrane protein</topology>
    </subcellularLocation>
</comment>
<protein>
    <submittedName>
        <fullName evidence="10">MacB-like periplasmic core domain containing protein</fullName>
    </submittedName>
</protein>
<evidence type="ECO:0000313" key="10">
    <source>
        <dbReference type="EMBL" id="KGJ93898.1"/>
    </source>
</evidence>